<dbReference type="RefSeq" id="WP_378241201.1">
    <property type="nucleotide sequence ID" value="NZ_JBHRWK010000036.1"/>
</dbReference>
<keyword evidence="5" id="KW-1185">Reference proteome</keyword>
<proteinExistence type="predicted"/>
<reference evidence="5" key="1">
    <citation type="journal article" date="2019" name="Int. J. Syst. Evol. Microbiol.">
        <title>The Global Catalogue of Microorganisms (GCM) 10K type strain sequencing project: providing services to taxonomists for standard genome sequencing and annotation.</title>
        <authorList>
            <consortium name="The Broad Institute Genomics Platform"/>
            <consortium name="The Broad Institute Genome Sequencing Center for Infectious Disease"/>
            <person name="Wu L."/>
            <person name="Ma J."/>
        </authorList>
    </citation>
    <scope>NUCLEOTIDE SEQUENCE [LARGE SCALE GENOMIC DNA]</scope>
    <source>
        <strain evidence="5">CGMCC 4.7676</strain>
    </source>
</reference>
<feature type="region of interest" description="Disordered" evidence="1">
    <location>
        <begin position="30"/>
        <end position="53"/>
    </location>
</feature>
<keyword evidence="2" id="KW-0732">Signal</keyword>
<dbReference type="PROSITE" id="PS51257">
    <property type="entry name" value="PROKAR_LIPOPROTEIN"/>
    <property type="match status" value="1"/>
</dbReference>
<feature type="chain" id="PRO_5046359111" evidence="2">
    <location>
        <begin position="25"/>
        <end position="131"/>
    </location>
</feature>
<dbReference type="SMART" id="SM00740">
    <property type="entry name" value="PASTA"/>
    <property type="match status" value="1"/>
</dbReference>
<dbReference type="InterPro" id="IPR005543">
    <property type="entry name" value="PASTA_dom"/>
</dbReference>
<accession>A0ABV7P014</accession>
<gene>
    <name evidence="4" type="ORF">ACFOSH_23550</name>
</gene>
<evidence type="ECO:0000313" key="4">
    <source>
        <dbReference type="EMBL" id="MFC3452424.1"/>
    </source>
</evidence>
<dbReference type="Proteomes" id="UP001595645">
    <property type="component" value="Unassembled WGS sequence"/>
</dbReference>
<comment type="caution">
    <text evidence="4">The sequence shown here is derived from an EMBL/GenBank/DDBJ whole genome shotgun (WGS) entry which is preliminary data.</text>
</comment>
<sequence>MTKTAGRIALLLAVGALGLVGCGAGNPRPGAPTTVTETAASAQPSVKTSAPTSAAARLVTVPDVSGMNHQDAQDAMQAAGLYNLREVDGTGKGRMLVMDRNWVQTKQDPAPGARVAADAVITLTAVKIGEK</sequence>
<dbReference type="PROSITE" id="PS51178">
    <property type="entry name" value="PASTA"/>
    <property type="match status" value="1"/>
</dbReference>
<name>A0ABV7P014_9PSEU</name>
<dbReference type="Gene3D" id="3.30.10.20">
    <property type="match status" value="1"/>
</dbReference>
<protein>
    <submittedName>
        <fullName evidence="4">PASTA domain-containing protein</fullName>
    </submittedName>
</protein>
<evidence type="ECO:0000313" key="5">
    <source>
        <dbReference type="Proteomes" id="UP001595645"/>
    </source>
</evidence>
<evidence type="ECO:0000259" key="3">
    <source>
        <dbReference type="PROSITE" id="PS51178"/>
    </source>
</evidence>
<dbReference type="EMBL" id="JBHRWK010000036">
    <property type="protein sequence ID" value="MFC3452424.1"/>
    <property type="molecule type" value="Genomic_DNA"/>
</dbReference>
<dbReference type="CDD" id="cd06577">
    <property type="entry name" value="PASTA_pknB"/>
    <property type="match status" value="1"/>
</dbReference>
<evidence type="ECO:0000256" key="1">
    <source>
        <dbReference type="SAM" id="MobiDB-lite"/>
    </source>
</evidence>
<evidence type="ECO:0000256" key="2">
    <source>
        <dbReference type="SAM" id="SignalP"/>
    </source>
</evidence>
<feature type="compositionally biased region" description="Polar residues" evidence="1">
    <location>
        <begin position="33"/>
        <end position="52"/>
    </location>
</feature>
<feature type="signal peptide" evidence="2">
    <location>
        <begin position="1"/>
        <end position="24"/>
    </location>
</feature>
<organism evidence="4 5">
    <name type="scientific">Amycolatopsis speibonae</name>
    <dbReference type="NCBI Taxonomy" id="1450224"/>
    <lineage>
        <taxon>Bacteria</taxon>
        <taxon>Bacillati</taxon>
        <taxon>Actinomycetota</taxon>
        <taxon>Actinomycetes</taxon>
        <taxon>Pseudonocardiales</taxon>
        <taxon>Pseudonocardiaceae</taxon>
        <taxon>Amycolatopsis</taxon>
    </lineage>
</organism>
<dbReference type="Pfam" id="PF03793">
    <property type="entry name" value="PASTA"/>
    <property type="match status" value="1"/>
</dbReference>
<feature type="domain" description="PASTA" evidence="3">
    <location>
        <begin position="55"/>
        <end position="127"/>
    </location>
</feature>